<dbReference type="AlphaFoldDB" id="A0A3M7R7C2"/>
<proteinExistence type="predicted"/>
<comment type="caution">
    <text evidence="1">The sequence shown here is derived from an EMBL/GenBank/DDBJ whole genome shotgun (WGS) entry which is preliminary data.</text>
</comment>
<dbReference type="EMBL" id="REGN01004039">
    <property type="protein sequence ID" value="RNA19477.1"/>
    <property type="molecule type" value="Genomic_DNA"/>
</dbReference>
<evidence type="ECO:0000313" key="2">
    <source>
        <dbReference type="Proteomes" id="UP000276133"/>
    </source>
</evidence>
<sequence length="63" mass="7674">MIGLGKIKHKKFKTANSKFKIFENINFFLHKLLFLNYYKYCYEKLFLLVVIFSKKNDIEKYGD</sequence>
<organism evidence="1 2">
    <name type="scientific">Brachionus plicatilis</name>
    <name type="common">Marine rotifer</name>
    <name type="synonym">Brachionus muelleri</name>
    <dbReference type="NCBI Taxonomy" id="10195"/>
    <lineage>
        <taxon>Eukaryota</taxon>
        <taxon>Metazoa</taxon>
        <taxon>Spiralia</taxon>
        <taxon>Gnathifera</taxon>
        <taxon>Rotifera</taxon>
        <taxon>Eurotatoria</taxon>
        <taxon>Monogononta</taxon>
        <taxon>Pseudotrocha</taxon>
        <taxon>Ploima</taxon>
        <taxon>Brachionidae</taxon>
        <taxon>Brachionus</taxon>
    </lineage>
</organism>
<dbReference type="Proteomes" id="UP000276133">
    <property type="component" value="Unassembled WGS sequence"/>
</dbReference>
<protein>
    <submittedName>
        <fullName evidence="1">Uncharacterized protein</fullName>
    </submittedName>
</protein>
<evidence type="ECO:0000313" key="1">
    <source>
        <dbReference type="EMBL" id="RNA19477.1"/>
    </source>
</evidence>
<accession>A0A3M7R7C2</accession>
<keyword evidence="2" id="KW-1185">Reference proteome</keyword>
<reference evidence="1 2" key="1">
    <citation type="journal article" date="2018" name="Sci. Rep.">
        <title>Genomic signatures of local adaptation to the degree of environmental predictability in rotifers.</title>
        <authorList>
            <person name="Franch-Gras L."/>
            <person name="Hahn C."/>
            <person name="Garcia-Roger E.M."/>
            <person name="Carmona M.J."/>
            <person name="Serra M."/>
            <person name="Gomez A."/>
        </authorList>
    </citation>
    <scope>NUCLEOTIDE SEQUENCE [LARGE SCALE GENOMIC DNA]</scope>
    <source>
        <strain evidence="1">HYR1</strain>
    </source>
</reference>
<gene>
    <name evidence="1" type="ORF">BpHYR1_016522</name>
</gene>
<name>A0A3M7R7C2_BRAPC</name>